<sequence>MQARDMHRLTEVLVWCLDQGDELQQTSVQAGVVVSRRPVRDGGRQTLVNAPLAFAASDWPPPRRVQEANGSIAAADWIWAASGRGEYSQMFFVGASTA</sequence>
<organism evidence="1 2">
    <name type="scientific">Elysia crispata</name>
    <name type="common">lettuce slug</name>
    <dbReference type="NCBI Taxonomy" id="231223"/>
    <lineage>
        <taxon>Eukaryota</taxon>
        <taxon>Metazoa</taxon>
        <taxon>Spiralia</taxon>
        <taxon>Lophotrochozoa</taxon>
        <taxon>Mollusca</taxon>
        <taxon>Gastropoda</taxon>
        <taxon>Heterobranchia</taxon>
        <taxon>Euthyneura</taxon>
        <taxon>Panpulmonata</taxon>
        <taxon>Sacoglossa</taxon>
        <taxon>Placobranchoidea</taxon>
        <taxon>Plakobranchidae</taxon>
        <taxon>Elysia</taxon>
    </lineage>
</organism>
<evidence type="ECO:0000313" key="2">
    <source>
        <dbReference type="Proteomes" id="UP001283361"/>
    </source>
</evidence>
<protein>
    <submittedName>
        <fullName evidence="1">Uncharacterized protein</fullName>
    </submittedName>
</protein>
<accession>A0AAE0ZBI9</accession>
<dbReference type="Proteomes" id="UP001283361">
    <property type="component" value="Unassembled WGS sequence"/>
</dbReference>
<name>A0AAE0ZBI9_9GAST</name>
<keyword evidence="2" id="KW-1185">Reference proteome</keyword>
<gene>
    <name evidence="1" type="ORF">RRG08_044542</name>
</gene>
<evidence type="ECO:0000313" key="1">
    <source>
        <dbReference type="EMBL" id="KAK3766357.1"/>
    </source>
</evidence>
<dbReference type="EMBL" id="JAWDGP010004235">
    <property type="protein sequence ID" value="KAK3766357.1"/>
    <property type="molecule type" value="Genomic_DNA"/>
</dbReference>
<comment type="caution">
    <text evidence="1">The sequence shown here is derived from an EMBL/GenBank/DDBJ whole genome shotgun (WGS) entry which is preliminary data.</text>
</comment>
<reference evidence="1" key="1">
    <citation type="journal article" date="2023" name="G3 (Bethesda)">
        <title>A reference genome for the long-term kleptoplast-retaining sea slug Elysia crispata morphotype clarki.</title>
        <authorList>
            <person name="Eastman K.E."/>
            <person name="Pendleton A.L."/>
            <person name="Shaikh M.A."/>
            <person name="Suttiyut T."/>
            <person name="Ogas R."/>
            <person name="Tomko P."/>
            <person name="Gavelis G."/>
            <person name="Widhalm J.R."/>
            <person name="Wisecaver J.H."/>
        </authorList>
    </citation>
    <scope>NUCLEOTIDE SEQUENCE</scope>
    <source>
        <strain evidence="1">ECLA1</strain>
    </source>
</reference>
<proteinExistence type="predicted"/>
<dbReference type="AlphaFoldDB" id="A0AAE0ZBI9"/>